<keyword evidence="4" id="KW-0720">Serine protease</keyword>
<feature type="compositionally biased region" description="Low complexity" evidence="5">
    <location>
        <begin position="1"/>
        <end position="10"/>
    </location>
</feature>
<feature type="region of interest" description="Disordered" evidence="5">
    <location>
        <begin position="1"/>
        <end position="24"/>
    </location>
</feature>
<evidence type="ECO:0000256" key="5">
    <source>
        <dbReference type="SAM" id="MobiDB-lite"/>
    </source>
</evidence>
<dbReference type="GeneID" id="7448976"/>
<gene>
    <name evidence="6" type="ORF">THAPS_23394</name>
</gene>
<dbReference type="AlphaFoldDB" id="B5YMH9"/>
<keyword evidence="3" id="KW-0378">Hydrolase</keyword>
<dbReference type="Gene3D" id="3.40.50.880">
    <property type="match status" value="3"/>
</dbReference>
<dbReference type="HOGENOM" id="CLU_270475_0_0_1"/>
<dbReference type="SUPFAM" id="SSF52317">
    <property type="entry name" value="Class I glutamine amidotransferase-like"/>
    <property type="match status" value="3"/>
</dbReference>
<keyword evidence="7" id="KW-1185">Reference proteome</keyword>
<protein>
    <recommendedName>
        <fullName evidence="8">Cyanophycinase</fullName>
    </recommendedName>
</protein>
<dbReference type="RefSeq" id="XP_002296095.1">
    <property type="nucleotide sequence ID" value="XM_002296059.1"/>
</dbReference>
<dbReference type="FunFam" id="3.40.50.880:FF:000140">
    <property type="entry name" value="Predicted protein"/>
    <property type="match status" value="2"/>
</dbReference>
<dbReference type="InParanoid" id="B5YMH9"/>
<evidence type="ECO:0008006" key="8">
    <source>
        <dbReference type="Google" id="ProtNLM"/>
    </source>
</evidence>
<sequence>MTTSTSSTTTNDGIAPSADTLATPPNPFPKIVTLGSNQALQQQKIINRIIKLTTKSIPPNVLYLSNCPSTCNLSDTADYKLITSQFIDRNCRVKCHNIVFSSIQEDLEHLVRSWADVIVCNWKEGECDRIDMLRDAVLSKEIVLCGDARLMNEIFATANDTASTEGWSYTTAGTAISNSSHAQTMLARHTKVIGIDDLAAHVMIGNHAMAISGQKDSSCHIMFLDESKVVTSTPLPTNWEDPIPVAELIEFHEPATGEHLEALEEYVDTDFVIADHVIPESTAEQVITNNDQNQDEVFPKIVAAGRMKALQMQPIVDKVIELSGSDLPKLLYVGTASFDRTDKFNICTKRFRDMGCEIRRLDVSEEETVPSLEDMRSLVVVWAEVIMCSGGNTLHALIRWKDCGLDLLMKEAAMNGTVLCGGSAGAGCWFSSLHTDSLRPDNTKNMEHVINELDDEDLQDWDYAKISGLGFVPAISDDAEKIMQEDPTTPAIGVDENAALVVVGNDAYAVSGDGEATCHVVVPDERNAGETFSAPLPTTWNEGVPMEELLDFATPATGEHLEALEDHVDTDFVIADDIQDIVNEANTEINSLVSGDDIAPTVPKIVAAGIGRALQLKPIVDKVIELSGVDLPKILYIGTASFDRSDKMLLNIKAFRDLGCEIRRLDVSEEETVPSPKEMRELVIDWAQVILCSGGNTLHALIRWKEIGLDLVIKEASLKGTVLCGGSAGAGCWFSSLHTDSLRPDNTKNREAVINELSEEELEDWDYAKISGLGFIDAMCVPHFDKSGTNGNARSDDAEKILLANPTTPAIGVDENAALVVVGNDAYAVSGDGEATCHVVVPDEQNAGETFTAPLPTDWEEPIPMEELLEFATPATGEHLEALEDHVDTDFVIADDVVDIVEKAMANQQREGRKSVDVPIVKLVAAGSGAALQLVPLADEIVKISGTELPNILYIGTASFDRTDKYHLTTKLFRAMGCEIRRLDVSEEADVPTETEMRECVLDWADIIMCSGGNTLHALIRWKDVGLDFMIKEASLKGTVLCGSSSGAGVWFRLLHTDSLRPDNMKNREALLNELNEHELCDWEYTKISGLGYMNAMFVPHYNSTGSNGRKRAEDVAALLQEDPSIPVIGVENNAALFVIGNEAYCFSGDDEDTCHLIVSDENGEVLSTPLNITAANAVPADKLLELPQYKGCIDVDKRRLQRE</sequence>
<dbReference type="KEGG" id="tps:THAPS_23394"/>
<dbReference type="InterPro" id="IPR005320">
    <property type="entry name" value="Peptidase_S51"/>
</dbReference>
<dbReference type="GO" id="GO:0008236">
    <property type="term" value="F:serine-type peptidase activity"/>
    <property type="evidence" value="ECO:0007669"/>
    <property type="project" value="UniProtKB-KW"/>
</dbReference>
<evidence type="ECO:0000256" key="4">
    <source>
        <dbReference type="ARBA" id="ARBA00022825"/>
    </source>
</evidence>
<dbReference type="Pfam" id="PF03575">
    <property type="entry name" value="Peptidase_S51"/>
    <property type="match status" value="3"/>
</dbReference>
<keyword evidence="2" id="KW-0645">Protease</keyword>
<comment type="similarity">
    <text evidence="1">Belongs to the peptidase S51 family.</text>
</comment>
<name>B5YMH9_THAPS</name>
<dbReference type="EMBL" id="CP001160">
    <property type="protein sequence ID" value="ACI64812.1"/>
    <property type="molecule type" value="Genomic_DNA"/>
</dbReference>
<dbReference type="InterPro" id="IPR029062">
    <property type="entry name" value="Class_I_gatase-like"/>
</dbReference>
<organism evidence="6 7">
    <name type="scientific">Thalassiosira pseudonana</name>
    <name type="common">Marine diatom</name>
    <name type="synonym">Cyclotella nana</name>
    <dbReference type="NCBI Taxonomy" id="35128"/>
    <lineage>
        <taxon>Eukaryota</taxon>
        <taxon>Sar</taxon>
        <taxon>Stramenopiles</taxon>
        <taxon>Ochrophyta</taxon>
        <taxon>Bacillariophyta</taxon>
        <taxon>Coscinodiscophyceae</taxon>
        <taxon>Thalassiosirophycidae</taxon>
        <taxon>Thalassiosirales</taxon>
        <taxon>Thalassiosiraceae</taxon>
        <taxon>Thalassiosira</taxon>
    </lineage>
</organism>
<evidence type="ECO:0000313" key="6">
    <source>
        <dbReference type="EMBL" id="ACI64812.1"/>
    </source>
</evidence>
<dbReference type="Proteomes" id="UP000001449">
    <property type="component" value="Chromosome 7"/>
</dbReference>
<evidence type="ECO:0000256" key="3">
    <source>
        <dbReference type="ARBA" id="ARBA00022801"/>
    </source>
</evidence>
<evidence type="ECO:0000256" key="1">
    <source>
        <dbReference type="ARBA" id="ARBA00006534"/>
    </source>
</evidence>
<evidence type="ECO:0000256" key="2">
    <source>
        <dbReference type="ARBA" id="ARBA00022670"/>
    </source>
</evidence>
<proteinExistence type="inferred from homology"/>
<reference evidence="6 7" key="2">
    <citation type="journal article" date="2008" name="Nature">
        <title>The Phaeodactylum genome reveals the evolutionary history of diatom genomes.</title>
        <authorList>
            <person name="Bowler C."/>
            <person name="Allen A.E."/>
            <person name="Badger J.H."/>
            <person name="Grimwood J."/>
            <person name="Jabbari K."/>
            <person name="Kuo A."/>
            <person name="Maheswari U."/>
            <person name="Martens C."/>
            <person name="Maumus F."/>
            <person name="Otillar R.P."/>
            <person name="Rayko E."/>
            <person name="Salamov A."/>
            <person name="Vandepoele K."/>
            <person name="Beszteri B."/>
            <person name="Gruber A."/>
            <person name="Heijde M."/>
            <person name="Katinka M."/>
            <person name="Mock T."/>
            <person name="Valentin K."/>
            <person name="Verret F."/>
            <person name="Berges J.A."/>
            <person name="Brownlee C."/>
            <person name="Cadoret J.P."/>
            <person name="Chiovitti A."/>
            <person name="Choi C.J."/>
            <person name="Coesel S."/>
            <person name="De Martino A."/>
            <person name="Detter J.C."/>
            <person name="Durkin C."/>
            <person name="Falciatore A."/>
            <person name="Fournet J."/>
            <person name="Haruta M."/>
            <person name="Huysman M.J."/>
            <person name="Jenkins B.D."/>
            <person name="Jiroutova K."/>
            <person name="Jorgensen R.E."/>
            <person name="Joubert Y."/>
            <person name="Kaplan A."/>
            <person name="Kroger N."/>
            <person name="Kroth P.G."/>
            <person name="La Roche J."/>
            <person name="Lindquist E."/>
            <person name="Lommer M."/>
            <person name="Martin-Jezequel V."/>
            <person name="Lopez P.J."/>
            <person name="Lucas S."/>
            <person name="Mangogna M."/>
            <person name="McGinnis K."/>
            <person name="Medlin L.K."/>
            <person name="Montsant A."/>
            <person name="Oudot-Le Secq M.P."/>
            <person name="Napoli C."/>
            <person name="Obornik M."/>
            <person name="Parker M.S."/>
            <person name="Petit J.L."/>
            <person name="Porcel B.M."/>
            <person name="Poulsen N."/>
            <person name="Robison M."/>
            <person name="Rychlewski L."/>
            <person name="Rynearson T.A."/>
            <person name="Schmutz J."/>
            <person name="Shapiro H."/>
            <person name="Siaut M."/>
            <person name="Stanley M."/>
            <person name="Sussman M.R."/>
            <person name="Taylor A.R."/>
            <person name="Vardi A."/>
            <person name="von Dassow P."/>
            <person name="Vyverman W."/>
            <person name="Willis A."/>
            <person name="Wyrwicz L.S."/>
            <person name="Rokhsar D.S."/>
            <person name="Weissenbach J."/>
            <person name="Armbrust E.V."/>
            <person name="Green B.R."/>
            <person name="Van de Peer Y."/>
            <person name="Grigoriev I.V."/>
        </authorList>
    </citation>
    <scope>NUCLEOTIDE SEQUENCE [LARGE SCALE GENOMIC DNA]</scope>
    <source>
        <strain evidence="6 7">CCMP1335</strain>
    </source>
</reference>
<dbReference type="PANTHER" id="PTHR20842:SF0">
    <property type="entry name" value="ALPHA-ASPARTYL DIPEPTIDASE"/>
    <property type="match status" value="1"/>
</dbReference>
<dbReference type="PaxDb" id="35128-Thaps23394"/>
<reference evidence="6 7" key="1">
    <citation type="journal article" date="2004" name="Science">
        <title>The genome of the diatom Thalassiosira pseudonana: ecology, evolution, and metabolism.</title>
        <authorList>
            <person name="Armbrust E.V."/>
            <person name="Berges J.A."/>
            <person name="Bowler C."/>
            <person name="Green B.R."/>
            <person name="Martinez D."/>
            <person name="Putnam N.H."/>
            <person name="Zhou S."/>
            <person name="Allen A.E."/>
            <person name="Apt K.E."/>
            <person name="Bechner M."/>
            <person name="Brzezinski M.A."/>
            <person name="Chaal B.K."/>
            <person name="Chiovitti A."/>
            <person name="Davis A.K."/>
            <person name="Demarest M.S."/>
            <person name="Detter J.C."/>
            <person name="Glavina T."/>
            <person name="Goodstein D."/>
            <person name="Hadi M.Z."/>
            <person name="Hellsten U."/>
            <person name="Hildebrand M."/>
            <person name="Jenkins B.D."/>
            <person name="Jurka J."/>
            <person name="Kapitonov V.V."/>
            <person name="Kroger N."/>
            <person name="Lau W.W."/>
            <person name="Lane T.W."/>
            <person name="Larimer F.W."/>
            <person name="Lippmeier J.C."/>
            <person name="Lucas S."/>
            <person name="Medina M."/>
            <person name="Montsant A."/>
            <person name="Obornik M."/>
            <person name="Parker M.S."/>
            <person name="Palenik B."/>
            <person name="Pazour G.J."/>
            <person name="Richardson P.M."/>
            <person name="Rynearson T.A."/>
            <person name="Saito M.A."/>
            <person name="Schwartz D.C."/>
            <person name="Thamatrakoln K."/>
            <person name="Valentin K."/>
            <person name="Vardi A."/>
            <person name="Wilkerson F.P."/>
            <person name="Rokhsar D.S."/>
        </authorList>
    </citation>
    <scope>NUCLEOTIDE SEQUENCE [LARGE SCALE GENOMIC DNA]</scope>
    <source>
        <strain evidence="6 7">CCMP1335</strain>
    </source>
</reference>
<dbReference type="GO" id="GO:0006508">
    <property type="term" value="P:proteolysis"/>
    <property type="evidence" value="ECO:0007669"/>
    <property type="project" value="UniProtKB-KW"/>
</dbReference>
<dbReference type="eggNOG" id="ENOG502RYZZ">
    <property type="taxonomic scope" value="Eukaryota"/>
</dbReference>
<accession>B5YMH9</accession>
<evidence type="ECO:0000313" key="7">
    <source>
        <dbReference type="Proteomes" id="UP000001449"/>
    </source>
</evidence>
<dbReference type="PANTHER" id="PTHR20842">
    <property type="entry name" value="PROTEASE S51 ALPHA-ASPARTYL DIPEPTIDASE"/>
    <property type="match status" value="1"/>
</dbReference>